<dbReference type="KEGG" id="hhb:Hhub_3244"/>
<reference evidence="4" key="1">
    <citation type="journal article" date="2016" name="Environ. Microbiol.">
        <title>The complete genome of a viable archaeum isolated from 123-million-year-old rock salt.</title>
        <authorList>
            <person name="Jaakkola S.T."/>
            <person name="Pfeiffer F."/>
            <person name="Ravantti J.J."/>
            <person name="Guo Q."/>
            <person name="Liu Y."/>
            <person name="Chen X."/>
            <person name="Ma H."/>
            <person name="Yang C."/>
            <person name="Oksanen H.M."/>
            <person name="Bamford D.H."/>
        </authorList>
    </citation>
    <scope>NUCLEOTIDE SEQUENCE</scope>
    <source>
        <strain evidence="4">JI20-1</strain>
    </source>
</reference>
<evidence type="ECO:0000313" key="4">
    <source>
        <dbReference type="Proteomes" id="UP000066737"/>
    </source>
</evidence>
<dbReference type="Proteomes" id="UP000066737">
    <property type="component" value="Chromosome I"/>
</dbReference>
<keyword evidence="1" id="KW-0812">Transmembrane</keyword>
<feature type="transmembrane region" description="Helical" evidence="1">
    <location>
        <begin position="41"/>
        <end position="60"/>
    </location>
</feature>
<keyword evidence="4" id="KW-1185">Reference proteome</keyword>
<dbReference type="Pfam" id="PF26028">
    <property type="entry name" value="DUF8006"/>
    <property type="match status" value="1"/>
</dbReference>
<proteinExistence type="predicted"/>
<dbReference type="OrthoDB" id="213516at2157"/>
<dbReference type="EMBL" id="LN831302">
    <property type="protein sequence ID" value="CQH60557.1"/>
    <property type="molecule type" value="Genomic_DNA"/>
</dbReference>
<dbReference type="AlphaFoldDB" id="A0A0U5H2M7"/>
<sequence length="88" mass="9377">MAFTPLPLVDDFLVSYHVGHALLVLFALSIVGSIPLGSRKVVALNASLFGVIFFVTPASQLGGDPFTYRFLGVALLVVAPILFTTARE</sequence>
<keyword evidence="1" id="KW-1133">Transmembrane helix</keyword>
<dbReference type="GeneID" id="91107885"/>
<dbReference type="RefSeq" id="WP_059057604.1">
    <property type="nucleotide sequence ID" value="NZ_CEML01000001.1"/>
</dbReference>
<evidence type="ECO:0000256" key="1">
    <source>
        <dbReference type="SAM" id="Phobius"/>
    </source>
</evidence>
<evidence type="ECO:0000259" key="2">
    <source>
        <dbReference type="Pfam" id="PF26028"/>
    </source>
</evidence>
<gene>
    <name evidence="3" type="ORF">HHUB_3244</name>
</gene>
<organism evidence="3 4">
    <name type="scientific">Halobacterium hubeiense</name>
    <dbReference type="NCBI Taxonomy" id="1407499"/>
    <lineage>
        <taxon>Archaea</taxon>
        <taxon>Methanobacteriati</taxon>
        <taxon>Methanobacteriota</taxon>
        <taxon>Stenosarchaea group</taxon>
        <taxon>Halobacteria</taxon>
        <taxon>Halobacteriales</taxon>
        <taxon>Halobacteriaceae</taxon>
        <taxon>Halobacterium</taxon>
    </lineage>
</organism>
<dbReference type="InterPro" id="IPR058319">
    <property type="entry name" value="DUF8006"/>
</dbReference>
<name>A0A0U5H2M7_9EURY</name>
<evidence type="ECO:0000313" key="3">
    <source>
        <dbReference type="EMBL" id="CQH60557.1"/>
    </source>
</evidence>
<accession>A0A0U5H2M7</accession>
<feature type="transmembrane region" description="Helical" evidence="1">
    <location>
        <begin position="66"/>
        <end position="86"/>
    </location>
</feature>
<feature type="transmembrane region" description="Helical" evidence="1">
    <location>
        <begin position="12"/>
        <end position="34"/>
    </location>
</feature>
<feature type="domain" description="DUF8006" evidence="2">
    <location>
        <begin position="4"/>
        <end position="88"/>
    </location>
</feature>
<protein>
    <recommendedName>
        <fullName evidence="2">DUF8006 domain-containing protein</fullName>
    </recommendedName>
</protein>
<keyword evidence="1" id="KW-0472">Membrane</keyword>